<protein>
    <submittedName>
        <fullName evidence="5">Peptide/nickel transport system substrate-binding protein</fullName>
    </submittedName>
</protein>
<evidence type="ECO:0000259" key="4">
    <source>
        <dbReference type="Pfam" id="PF00496"/>
    </source>
</evidence>
<evidence type="ECO:0000313" key="5">
    <source>
        <dbReference type="EMBL" id="TYQ02214.1"/>
    </source>
</evidence>
<gene>
    <name evidence="5" type="ORF">FNL38_10632</name>
</gene>
<evidence type="ECO:0000256" key="2">
    <source>
        <dbReference type="ARBA" id="ARBA00022448"/>
    </source>
</evidence>
<dbReference type="PANTHER" id="PTHR30290">
    <property type="entry name" value="PERIPLASMIC BINDING COMPONENT OF ABC TRANSPORTER"/>
    <property type="match status" value="1"/>
</dbReference>
<dbReference type="GO" id="GO:0042597">
    <property type="term" value="C:periplasmic space"/>
    <property type="evidence" value="ECO:0007669"/>
    <property type="project" value="UniProtKB-ARBA"/>
</dbReference>
<reference evidence="5" key="1">
    <citation type="submission" date="2019-07" db="EMBL/GenBank/DDBJ databases">
        <title>Genomic Encyclopedia of Type Strains, Phase IV (KMG-IV): sequencing the most valuable type-strain genomes for metagenomic binning, comparative biology and taxonomic classification.</title>
        <authorList>
            <person name="Goeker M."/>
        </authorList>
    </citation>
    <scope>NUCLEOTIDE SEQUENCE</scope>
    <source>
        <strain evidence="5">DSM 44596</strain>
    </source>
</reference>
<organism evidence="5">
    <name type="scientific">Nocardia globerula</name>
    <dbReference type="NCBI Taxonomy" id="1818"/>
    <lineage>
        <taxon>Bacteria</taxon>
        <taxon>Bacillati</taxon>
        <taxon>Actinomycetota</taxon>
        <taxon>Actinomycetes</taxon>
        <taxon>Mycobacteriales</taxon>
        <taxon>Nocardiaceae</taxon>
        <taxon>Nocardia</taxon>
    </lineage>
</organism>
<comment type="similarity">
    <text evidence="1">Belongs to the bacterial solute-binding protein 5 family.</text>
</comment>
<dbReference type="GO" id="GO:1904680">
    <property type="term" value="F:peptide transmembrane transporter activity"/>
    <property type="evidence" value="ECO:0007669"/>
    <property type="project" value="TreeGrafter"/>
</dbReference>
<keyword evidence="2" id="KW-0813">Transport</keyword>
<dbReference type="EMBL" id="VNIQ01000006">
    <property type="protein sequence ID" value="TYQ02214.1"/>
    <property type="molecule type" value="Genomic_DNA"/>
</dbReference>
<dbReference type="InterPro" id="IPR000914">
    <property type="entry name" value="SBP_5_dom"/>
</dbReference>
<dbReference type="Gene3D" id="3.10.105.10">
    <property type="entry name" value="Dipeptide-binding Protein, Domain 3"/>
    <property type="match status" value="1"/>
</dbReference>
<dbReference type="GO" id="GO:0043190">
    <property type="term" value="C:ATP-binding cassette (ABC) transporter complex"/>
    <property type="evidence" value="ECO:0007669"/>
    <property type="project" value="InterPro"/>
</dbReference>
<dbReference type="InterPro" id="IPR039424">
    <property type="entry name" value="SBP_5"/>
</dbReference>
<dbReference type="PIRSF" id="PIRSF002741">
    <property type="entry name" value="MppA"/>
    <property type="match status" value="1"/>
</dbReference>
<dbReference type="CDD" id="cd00995">
    <property type="entry name" value="PBP2_NikA_DppA_OppA_like"/>
    <property type="match status" value="1"/>
</dbReference>
<keyword evidence="3" id="KW-0732">Signal</keyword>
<dbReference type="PANTHER" id="PTHR30290:SF9">
    <property type="entry name" value="OLIGOPEPTIDE-BINDING PROTEIN APPA"/>
    <property type="match status" value="1"/>
</dbReference>
<comment type="caution">
    <text evidence="5">The sequence shown here is derived from an EMBL/GenBank/DDBJ whole genome shotgun (WGS) entry which is preliminary data.</text>
</comment>
<sequence length="482" mass="51666">MAGGSAALTYNSEPRTLDPAALSNTWAHQAVLGNALYGTLIVNNVDTLAIEYKMATDFSTTDGGRTFMLKLRPGLQFTDGTALDAAAVKFNWDRLRDPALASTSLRQAAQVASNDVVDATTLRVTMTSPSPHFPQNLLAGAMNWIASPTALQKGQAAFDAEPVGAGPFTLAKWMRQDVIELSKNTGYWDAPRPYLDSITLRAASDNAQRLNAVTTGAVDVAAETSWANLAKAEEAGFPTQTVPLGGGQFIGMNFRRAPFDDPRARRAVILAIDPESVNVAVYNGKGQVPATLFQKNSPYFTDIALPSPDKVEAQKLFDELAAEGKPVSFAFTTYPTPEAKATAESVQAQLSAFENVEAKIDVVDFAAATARTAAHDFDMTITSALIQDPDSGLWNAFHSTSRGNTIGVDDRELTAALDAGRVAEDPAARKEAYETVQNRLVALNPGIWYVRSSPSVITGKNVHGAQMYGLGSSLPEELWFQN</sequence>
<dbReference type="InterPro" id="IPR030678">
    <property type="entry name" value="Peptide/Ni-bd"/>
</dbReference>
<dbReference type="AlphaFoldDB" id="A0A652YKQ8"/>
<evidence type="ECO:0000256" key="3">
    <source>
        <dbReference type="ARBA" id="ARBA00022729"/>
    </source>
</evidence>
<dbReference type="GO" id="GO:0015833">
    <property type="term" value="P:peptide transport"/>
    <property type="evidence" value="ECO:0007669"/>
    <property type="project" value="TreeGrafter"/>
</dbReference>
<feature type="domain" description="Solute-binding protein family 5" evidence="4">
    <location>
        <begin position="51"/>
        <end position="403"/>
    </location>
</feature>
<proteinExistence type="inferred from homology"/>
<dbReference type="Pfam" id="PF00496">
    <property type="entry name" value="SBP_bac_5"/>
    <property type="match status" value="1"/>
</dbReference>
<accession>A0A652YKQ8</accession>
<name>A0A652YKQ8_NOCGL</name>
<dbReference type="SUPFAM" id="SSF53850">
    <property type="entry name" value="Periplasmic binding protein-like II"/>
    <property type="match status" value="1"/>
</dbReference>
<dbReference type="Gene3D" id="3.40.190.10">
    <property type="entry name" value="Periplasmic binding protein-like II"/>
    <property type="match status" value="1"/>
</dbReference>
<evidence type="ECO:0000256" key="1">
    <source>
        <dbReference type="ARBA" id="ARBA00005695"/>
    </source>
</evidence>